<dbReference type="Gene3D" id="1.20.1280.50">
    <property type="match status" value="1"/>
</dbReference>
<feature type="repeat" description="WD" evidence="4">
    <location>
        <begin position="358"/>
        <end position="397"/>
    </location>
</feature>
<proteinExistence type="predicted"/>
<feature type="region of interest" description="Disordered" evidence="5">
    <location>
        <begin position="535"/>
        <end position="561"/>
    </location>
</feature>
<dbReference type="InterPro" id="IPR001810">
    <property type="entry name" value="F-box_dom"/>
</dbReference>
<dbReference type="Gene3D" id="2.130.10.10">
    <property type="entry name" value="YVTN repeat-like/Quinoprotein amine dehydrogenase"/>
    <property type="match status" value="2"/>
</dbReference>
<dbReference type="InterPro" id="IPR001680">
    <property type="entry name" value="WD40_rpt"/>
</dbReference>
<reference evidence="8" key="1">
    <citation type="journal article" date="2018" name="Nat. Microbiol.">
        <title>Leveraging single-cell genomics to expand the fungal tree of life.</title>
        <authorList>
            <person name="Ahrendt S.R."/>
            <person name="Quandt C.A."/>
            <person name="Ciobanu D."/>
            <person name="Clum A."/>
            <person name="Salamov A."/>
            <person name="Andreopoulos B."/>
            <person name="Cheng J.F."/>
            <person name="Woyke T."/>
            <person name="Pelin A."/>
            <person name="Henrissat B."/>
            <person name="Reynolds N.K."/>
            <person name="Benny G.L."/>
            <person name="Smith M.E."/>
            <person name="James T.Y."/>
            <person name="Grigoriev I.V."/>
        </authorList>
    </citation>
    <scope>NUCLEOTIDE SEQUENCE [LARGE SCALE GENOMIC DNA]</scope>
    <source>
        <strain evidence="8">RSA 1356</strain>
    </source>
</reference>
<dbReference type="PROSITE" id="PS50181">
    <property type="entry name" value="FBOX"/>
    <property type="match status" value="1"/>
</dbReference>
<evidence type="ECO:0000259" key="6">
    <source>
        <dbReference type="PROSITE" id="PS50181"/>
    </source>
</evidence>
<feature type="compositionally biased region" description="Acidic residues" evidence="5">
    <location>
        <begin position="551"/>
        <end position="561"/>
    </location>
</feature>
<evidence type="ECO:0000256" key="2">
    <source>
        <dbReference type="ARBA" id="ARBA00022737"/>
    </source>
</evidence>
<evidence type="ECO:0000256" key="4">
    <source>
        <dbReference type="PROSITE-ProRule" id="PRU00221"/>
    </source>
</evidence>
<dbReference type="PROSITE" id="PS50082">
    <property type="entry name" value="WD_REPEATS_2"/>
    <property type="match status" value="2"/>
</dbReference>
<dbReference type="InterPro" id="IPR051075">
    <property type="entry name" value="SCF_subunit_WD-repeat"/>
</dbReference>
<evidence type="ECO:0000256" key="3">
    <source>
        <dbReference type="ARBA" id="ARBA00022786"/>
    </source>
</evidence>
<dbReference type="STRING" id="78915.A0A4P9XSA1"/>
<keyword evidence="1 4" id="KW-0853">WD repeat</keyword>
<evidence type="ECO:0000256" key="1">
    <source>
        <dbReference type="ARBA" id="ARBA00022574"/>
    </source>
</evidence>
<dbReference type="SUPFAM" id="SSF50978">
    <property type="entry name" value="WD40 repeat-like"/>
    <property type="match status" value="1"/>
</dbReference>
<evidence type="ECO:0000313" key="7">
    <source>
        <dbReference type="EMBL" id="RKP08995.1"/>
    </source>
</evidence>
<evidence type="ECO:0000313" key="8">
    <source>
        <dbReference type="Proteomes" id="UP000271241"/>
    </source>
</evidence>
<dbReference type="SMART" id="SM00320">
    <property type="entry name" value="WD40"/>
    <property type="match status" value="4"/>
</dbReference>
<sequence>MADIDRLPDELLVRIFVLLDPQALEKTQCVCKRWHRMVADDRHWRDALVTAFGRQPFRRLVSTSWRSEYIGRIKQIRRWSHEWAVSVEIRPRVAVVSHCYADLEANYMLVGNVNLGIAIQCDPTTGKVNKRGIQGCPEDDPTMARCMLFQRGRILWGYRTGTVALTQLDRGTATRRYWMLHDSHAGAVSCLAWSPAMNNMVASGGVDGTVRIWDTATRACTALLRGVQGEITLLAFDARSQAVACTDQNALAGWSRKEDGGFEELPSLHLPLTAKPTALLLMDRQCAVAVGDRVLVVSLNTGTVDKSLLVPARGLVTCLKWARSSGILCCGYSVGTVAAWETAALQAEGGDPPPLWTVEAHEGPVTSLAIDACKVASASTDGTVTVWDVLTAVRLRTFGIGDDEEALYPVVSLYMSNTALLAVFGGKAKCWRFGANNTKPSKDKKGRGRRKMSYDSMHHRLELMYEVQEEMRETASRHAQQREDVHLNQALASEYGSLGDLTEEELLHYTMMLSLEETGRSSARDSAAAMYAPSSVGAASAVDAERATSSPDEESLLDQEERDLIRAVMLSTLPDEKAS</sequence>
<gene>
    <name evidence="7" type="ORF">THASP1DRAFT_29204</name>
</gene>
<dbReference type="AlphaFoldDB" id="A0A4P9XSA1"/>
<dbReference type="SMART" id="SM00256">
    <property type="entry name" value="FBOX"/>
    <property type="match status" value="1"/>
</dbReference>
<keyword evidence="2" id="KW-0677">Repeat</keyword>
<dbReference type="InterPro" id="IPR036047">
    <property type="entry name" value="F-box-like_dom_sf"/>
</dbReference>
<dbReference type="Pfam" id="PF00400">
    <property type="entry name" value="WD40"/>
    <property type="match status" value="2"/>
</dbReference>
<dbReference type="InterPro" id="IPR019775">
    <property type="entry name" value="WD40_repeat_CS"/>
</dbReference>
<accession>A0A4P9XSA1</accession>
<dbReference type="PROSITE" id="PS00678">
    <property type="entry name" value="WD_REPEATS_1"/>
    <property type="match status" value="1"/>
</dbReference>
<feature type="domain" description="F-box" evidence="6">
    <location>
        <begin position="1"/>
        <end position="47"/>
    </location>
</feature>
<protein>
    <submittedName>
        <fullName evidence="7">WD40-repeat-containing domain protein</fullName>
    </submittedName>
</protein>
<organism evidence="7 8">
    <name type="scientific">Thamnocephalis sphaerospora</name>
    <dbReference type="NCBI Taxonomy" id="78915"/>
    <lineage>
        <taxon>Eukaryota</taxon>
        <taxon>Fungi</taxon>
        <taxon>Fungi incertae sedis</taxon>
        <taxon>Zoopagomycota</taxon>
        <taxon>Zoopagomycotina</taxon>
        <taxon>Zoopagomycetes</taxon>
        <taxon>Zoopagales</taxon>
        <taxon>Sigmoideomycetaceae</taxon>
        <taxon>Thamnocephalis</taxon>
    </lineage>
</organism>
<dbReference type="OrthoDB" id="2095648at2759"/>
<keyword evidence="8" id="KW-1185">Reference proteome</keyword>
<dbReference type="PROSITE" id="PS50294">
    <property type="entry name" value="WD_REPEATS_REGION"/>
    <property type="match status" value="2"/>
</dbReference>
<keyword evidence="3" id="KW-0833">Ubl conjugation pathway</keyword>
<dbReference type="SUPFAM" id="SSF81383">
    <property type="entry name" value="F-box domain"/>
    <property type="match status" value="1"/>
</dbReference>
<dbReference type="Proteomes" id="UP000271241">
    <property type="component" value="Unassembled WGS sequence"/>
</dbReference>
<dbReference type="InterPro" id="IPR036322">
    <property type="entry name" value="WD40_repeat_dom_sf"/>
</dbReference>
<name>A0A4P9XSA1_9FUNG</name>
<feature type="repeat" description="WD" evidence="4">
    <location>
        <begin position="181"/>
        <end position="223"/>
    </location>
</feature>
<evidence type="ECO:0000256" key="5">
    <source>
        <dbReference type="SAM" id="MobiDB-lite"/>
    </source>
</evidence>
<dbReference type="InterPro" id="IPR015943">
    <property type="entry name" value="WD40/YVTN_repeat-like_dom_sf"/>
</dbReference>
<dbReference type="PANTHER" id="PTHR19872:SF9">
    <property type="entry name" value="UBIQUITIN-BINDING SDF UBIQUITIN LIGASE COMPLEX SUBUNIT"/>
    <property type="match status" value="1"/>
</dbReference>
<dbReference type="Pfam" id="PF12937">
    <property type="entry name" value="F-box-like"/>
    <property type="match status" value="1"/>
</dbReference>
<dbReference type="PANTHER" id="PTHR19872">
    <property type="entry name" value="UBIQUITIN LIGASE SPECIFICITY FACTOR/HREP PROTEIN"/>
    <property type="match status" value="1"/>
</dbReference>
<dbReference type="EMBL" id="KZ992551">
    <property type="protein sequence ID" value="RKP08995.1"/>
    <property type="molecule type" value="Genomic_DNA"/>
</dbReference>